<protein>
    <submittedName>
        <fullName evidence="2">Uncharacterized protein</fullName>
    </submittedName>
</protein>
<gene>
    <name evidence="2" type="ORF">ENR23_03690</name>
</gene>
<dbReference type="EMBL" id="DSQF01000005">
    <property type="protein sequence ID" value="HGZ42524.1"/>
    <property type="molecule type" value="Genomic_DNA"/>
</dbReference>
<accession>A0A832HZV7</accession>
<keyword evidence="1" id="KW-0472">Membrane</keyword>
<feature type="transmembrane region" description="Helical" evidence="1">
    <location>
        <begin position="32"/>
        <end position="50"/>
    </location>
</feature>
<organism evidence="2">
    <name type="scientific">Eiseniibacteriota bacterium</name>
    <dbReference type="NCBI Taxonomy" id="2212470"/>
    <lineage>
        <taxon>Bacteria</taxon>
        <taxon>Candidatus Eiseniibacteriota</taxon>
    </lineage>
</organism>
<name>A0A832HZV7_UNCEI</name>
<keyword evidence="1" id="KW-1133">Transmembrane helix</keyword>
<comment type="caution">
    <text evidence="2">The sequence shown here is derived from an EMBL/GenBank/DDBJ whole genome shotgun (WGS) entry which is preliminary data.</text>
</comment>
<evidence type="ECO:0000313" key="2">
    <source>
        <dbReference type="EMBL" id="HGZ42524.1"/>
    </source>
</evidence>
<evidence type="ECO:0000256" key="1">
    <source>
        <dbReference type="SAM" id="Phobius"/>
    </source>
</evidence>
<sequence>MADPMEANERIAALESNLSRLLQMVGAVDSRTGLVLALGTTMLGVLAALLPQATKWDVL</sequence>
<proteinExistence type="predicted"/>
<keyword evidence="1" id="KW-0812">Transmembrane</keyword>
<reference evidence="2" key="1">
    <citation type="journal article" date="2020" name="mSystems">
        <title>Genome- and Community-Level Interaction Insights into Carbon Utilization and Element Cycling Functions of Hydrothermarchaeota in Hydrothermal Sediment.</title>
        <authorList>
            <person name="Zhou Z."/>
            <person name="Liu Y."/>
            <person name="Xu W."/>
            <person name="Pan J."/>
            <person name="Luo Z.H."/>
            <person name="Li M."/>
        </authorList>
    </citation>
    <scope>NUCLEOTIDE SEQUENCE [LARGE SCALE GENOMIC DNA]</scope>
    <source>
        <strain evidence="2">SpSt-381</strain>
    </source>
</reference>
<dbReference type="AlphaFoldDB" id="A0A832HZV7"/>